<evidence type="ECO:0000313" key="9">
    <source>
        <dbReference type="Proteomes" id="UP000636709"/>
    </source>
</evidence>
<feature type="transmembrane region" description="Helical" evidence="6">
    <location>
        <begin position="124"/>
        <end position="142"/>
    </location>
</feature>
<dbReference type="Pfam" id="PF10520">
    <property type="entry name" value="Lipid_desat"/>
    <property type="match status" value="1"/>
</dbReference>
<dbReference type="PANTHER" id="PTHR48231:SF1">
    <property type="entry name" value="OS08G0187900 PROTEIN"/>
    <property type="match status" value="1"/>
</dbReference>
<dbReference type="InterPro" id="IPR019547">
    <property type="entry name" value="Lipid_desat"/>
</dbReference>
<name>A0A835KTB7_9POAL</name>
<accession>A0A835KTB7</accession>
<dbReference type="PANTHER" id="PTHR48231">
    <property type="entry name" value="TMEM189_B_DMAIN DOMAIN-CONTAINING PROTEIN"/>
    <property type="match status" value="1"/>
</dbReference>
<comment type="subcellular location">
    <subcellularLocation>
        <location evidence="1">Membrane</location>
        <topology evidence="1">Multi-pass membrane protein</topology>
    </subcellularLocation>
</comment>
<evidence type="ECO:0000256" key="3">
    <source>
        <dbReference type="ARBA" id="ARBA00022692"/>
    </source>
</evidence>
<protein>
    <recommendedName>
        <fullName evidence="7">Lipid desaturase domain-containing protein</fullName>
    </recommendedName>
</protein>
<feature type="transmembrane region" description="Helical" evidence="6">
    <location>
        <begin position="148"/>
        <end position="168"/>
    </location>
</feature>
<evidence type="ECO:0000256" key="2">
    <source>
        <dbReference type="ARBA" id="ARBA00007620"/>
    </source>
</evidence>
<feature type="domain" description="Lipid desaturase" evidence="7">
    <location>
        <begin position="102"/>
        <end position="240"/>
    </location>
</feature>
<comment type="caution">
    <text evidence="8">The sequence shown here is derived from an EMBL/GenBank/DDBJ whole genome shotgun (WGS) entry which is preliminary data.</text>
</comment>
<dbReference type="GO" id="GO:0016020">
    <property type="term" value="C:membrane"/>
    <property type="evidence" value="ECO:0007669"/>
    <property type="project" value="UniProtKB-SubCell"/>
</dbReference>
<evidence type="ECO:0000256" key="4">
    <source>
        <dbReference type="ARBA" id="ARBA00022989"/>
    </source>
</evidence>
<evidence type="ECO:0000256" key="1">
    <source>
        <dbReference type="ARBA" id="ARBA00004141"/>
    </source>
</evidence>
<dbReference type="OrthoDB" id="5103at2759"/>
<evidence type="ECO:0000256" key="6">
    <source>
        <dbReference type="SAM" id="Phobius"/>
    </source>
</evidence>
<feature type="transmembrane region" description="Helical" evidence="6">
    <location>
        <begin position="81"/>
        <end position="104"/>
    </location>
</feature>
<keyword evidence="4 6" id="KW-1133">Transmembrane helix</keyword>
<evidence type="ECO:0000313" key="8">
    <source>
        <dbReference type="EMBL" id="KAF8775084.1"/>
    </source>
</evidence>
<feature type="transmembrane region" description="Helical" evidence="6">
    <location>
        <begin position="54"/>
        <end position="75"/>
    </location>
</feature>
<keyword evidence="3 6" id="KW-0812">Transmembrane</keyword>
<keyword evidence="9" id="KW-1185">Reference proteome</keyword>
<proteinExistence type="inferred from homology"/>
<dbReference type="Proteomes" id="UP000636709">
    <property type="component" value="Unassembled WGS sequence"/>
</dbReference>
<organism evidence="8 9">
    <name type="scientific">Digitaria exilis</name>
    <dbReference type="NCBI Taxonomy" id="1010633"/>
    <lineage>
        <taxon>Eukaryota</taxon>
        <taxon>Viridiplantae</taxon>
        <taxon>Streptophyta</taxon>
        <taxon>Embryophyta</taxon>
        <taxon>Tracheophyta</taxon>
        <taxon>Spermatophyta</taxon>
        <taxon>Magnoliopsida</taxon>
        <taxon>Liliopsida</taxon>
        <taxon>Poales</taxon>
        <taxon>Poaceae</taxon>
        <taxon>PACMAD clade</taxon>
        <taxon>Panicoideae</taxon>
        <taxon>Panicodae</taxon>
        <taxon>Paniceae</taxon>
        <taxon>Anthephorinae</taxon>
        <taxon>Digitaria</taxon>
    </lineage>
</organism>
<evidence type="ECO:0000256" key="5">
    <source>
        <dbReference type="ARBA" id="ARBA00023136"/>
    </source>
</evidence>
<sequence length="244" mass="25876">MEDLGRRSPRQPQSTLALKSRLHATIYKHSQTSDPANNVCHVVDQHPGRRVGRAWTLAGSAAILSSLFTCARLVVAASGEGLLAAAMAAFAGYSLADLATGIVAFRDHHLRPSAITRLEPCNSLHVLAAAVAVALPVAGAALSSAAAHAFACAFAACAMLSVQFHAWAHERPSRLPRGVAALQAAGVLVSRSQHAGHHRPPHSDNYCTVSGMWNPVMDGCKVFHAMEVIYLATGVRPRSWETKI</sequence>
<dbReference type="GO" id="GO:0006631">
    <property type="term" value="P:fatty acid metabolic process"/>
    <property type="evidence" value="ECO:0007669"/>
    <property type="project" value="UniProtKB-UniPathway"/>
</dbReference>
<dbReference type="EMBL" id="JACEFO010000338">
    <property type="protein sequence ID" value="KAF8775084.1"/>
    <property type="molecule type" value="Genomic_DNA"/>
</dbReference>
<reference evidence="8" key="1">
    <citation type="submission" date="2020-07" db="EMBL/GenBank/DDBJ databases">
        <title>Genome sequence and genetic diversity analysis of an under-domesticated orphan crop, white fonio (Digitaria exilis).</title>
        <authorList>
            <person name="Bennetzen J.L."/>
            <person name="Chen S."/>
            <person name="Ma X."/>
            <person name="Wang X."/>
            <person name="Yssel A.E.J."/>
            <person name="Chaluvadi S.R."/>
            <person name="Johnson M."/>
            <person name="Gangashetty P."/>
            <person name="Hamidou F."/>
            <person name="Sanogo M.D."/>
            <person name="Zwaenepoel A."/>
            <person name="Wallace J."/>
            <person name="Van De Peer Y."/>
            <person name="Van Deynze A."/>
        </authorList>
    </citation>
    <scope>NUCLEOTIDE SEQUENCE</scope>
    <source>
        <tissue evidence="8">Leaves</tissue>
    </source>
</reference>
<evidence type="ECO:0000259" key="7">
    <source>
        <dbReference type="Pfam" id="PF10520"/>
    </source>
</evidence>
<keyword evidence="5 6" id="KW-0472">Membrane</keyword>
<gene>
    <name evidence="8" type="ORF">HU200_005136</name>
</gene>
<dbReference type="AlphaFoldDB" id="A0A835KTB7"/>
<comment type="similarity">
    <text evidence="2">Belongs to the fatty acid desaturase CarF family.</text>
</comment>
<dbReference type="UniPathway" id="UPA00199"/>